<name>A0A0F7VKX2_STRLW</name>
<proteinExistence type="predicted"/>
<gene>
    <name evidence="2" type="primary">sle_03870</name>
</gene>
<feature type="chain" id="PRO_5002524195" description="Ig-like domain-containing protein" evidence="1">
    <location>
        <begin position="30"/>
        <end position="180"/>
    </location>
</feature>
<reference evidence="2 3" key="1">
    <citation type="submission" date="2015-02" db="EMBL/GenBank/DDBJ databases">
        <authorList>
            <person name="Gomez-Escribano P.J."/>
        </authorList>
    </citation>
    <scope>NUCLEOTIDE SEQUENCE [LARGE SCALE GENOMIC DNA]</scope>
    <source>
        <strain evidence="3">C34 (DSM 42122 / NRRL B-24963)</strain>
    </source>
</reference>
<organism evidence="2 3">
    <name type="scientific">Streptomyces leeuwenhoekii</name>
    <dbReference type="NCBI Taxonomy" id="1437453"/>
    <lineage>
        <taxon>Bacteria</taxon>
        <taxon>Bacillati</taxon>
        <taxon>Actinomycetota</taxon>
        <taxon>Actinomycetes</taxon>
        <taxon>Kitasatosporales</taxon>
        <taxon>Streptomycetaceae</taxon>
        <taxon>Streptomyces</taxon>
    </lineage>
</organism>
<dbReference type="KEGG" id="sle:sle_03870"/>
<feature type="signal peptide" evidence="1">
    <location>
        <begin position="1"/>
        <end position="29"/>
    </location>
</feature>
<evidence type="ECO:0000313" key="2">
    <source>
        <dbReference type="EMBL" id="CQR59849.1"/>
    </source>
</evidence>
<dbReference type="AlphaFoldDB" id="A0A0F7VKX2"/>
<protein>
    <recommendedName>
        <fullName evidence="4">Ig-like domain-containing protein</fullName>
    </recommendedName>
</protein>
<evidence type="ECO:0000256" key="1">
    <source>
        <dbReference type="SAM" id="SignalP"/>
    </source>
</evidence>
<dbReference type="Proteomes" id="UP000035016">
    <property type="component" value="Chromosome Chromosome"/>
</dbReference>
<evidence type="ECO:0000313" key="3">
    <source>
        <dbReference type="Proteomes" id="UP000035016"/>
    </source>
</evidence>
<sequence>MSRTHRIASSLLSITAAAAMAFSAGPAQAAPAKTAATVVCTGGQTQTYSPPLGPLPRDTLVGLDEQLTCLGGPFVTGVGSASFVQQSSCLLPPPMATILPPYAITYHWSDGQTSTITYTLTAVVQLANQNVVTATGTVTSGYAQGSIAERQVTTLDLDVLSCLASGTDEQHGSEILTILL</sequence>
<evidence type="ECO:0008006" key="4">
    <source>
        <dbReference type="Google" id="ProtNLM"/>
    </source>
</evidence>
<accession>A0A0F7VKX2</accession>
<dbReference type="EMBL" id="LN831790">
    <property type="protein sequence ID" value="CQR59849.1"/>
    <property type="molecule type" value="Genomic_DNA"/>
</dbReference>
<dbReference type="RefSeq" id="WP_029387091.1">
    <property type="nucleotide sequence ID" value="NZ_AZSD01000515.1"/>
</dbReference>
<keyword evidence="1" id="KW-0732">Signal</keyword>